<protein>
    <submittedName>
        <fullName evidence="7">Sodium-independent anion transporter</fullName>
    </submittedName>
    <submittedName>
        <fullName evidence="8">Sulfate permease family protein</fullName>
    </submittedName>
</protein>
<proteinExistence type="predicted"/>
<keyword evidence="10" id="KW-1185">Reference proteome</keyword>
<dbReference type="Proteomes" id="UP000243706">
    <property type="component" value="Chromosome 1"/>
</dbReference>
<feature type="transmembrane region" description="Helical" evidence="5">
    <location>
        <begin position="143"/>
        <end position="163"/>
    </location>
</feature>
<dbReference type="AlphaFoldDB" id="A0A240C7X3"/>
<feature type="transmembrane region" description="Helical" evidence="5">
    <location>
        <begin position="118"/>
        <end position="137"/>
    </location>
</feature>
<keyword evidence="3 5" id="KW-1133">Transmembrane helix</keyword>
<evidence type="ECO:0000313" key="7">
    <source>
        <dbReference type="EMBL" id="GGA87079.1"/>
    </source>
</evidence>
<dbReference type="EMBL" id="BMCB01000004">
    <property type="protein sequence ID" value="GGA87079.1"/>
    <property type="molecule type" value="Genomic_DNA"/>
</dbReference>
<keyword evidence="4 5" id="KW-0472">Membrane</keyword>
<evidence type="ECO:0000256" key="4">
    <source>
        <dbReference type="ARBA" id="ARBA00023136"/>
    </source>
</evidence>
<feature type="domain" description="SLC26A/SulP transporter" evidence="6">
    <location>
        <begin position="146"/>
        <end position="357"/>
    </location>
</feature>
<dbReference type="RefSeq" id="WP_095117689.1">
    <property type="nucleotide sequence ID" value="NZ_BMCB01000004.1"/>
</dbReference>
<evidence type="ECO:0000259" key="6">
    <source>
        <dbReference type="Pfam" id="PF00916"/>
    </source>
</evidence>
<gene>
    <name evidence="7" type="primary">sulP</name>
    <name evidence="7" type="ORF">GCM10007183_09030</name>
    <name evidence="8" type="ORF">SAMEA4412661_01833</name>
</gene>
<dbReference type="PANTHER" id="PTHR43310">
    <property type="entry name" value="SULFATE TRANSPORTER YBAR-RELATED"/>
    <property type="match status" value="1"/>
</dbReference>
<evidence type="ECO:0000256" key="2">
    <source>
        <dbReference type="ARBA" id="ARBA00022692"/>
    </source>
</evidence>
<feature type="transmembrane region" description="Helical" evidence="5">
    <location>
        <begin position="262"/>
        <end position="280"/>
    </location>
</feature>
<dbReference type="Proteomes" id="UP000652995">
    <property type="component" value="Unassembled WGS sequence"/>
</dbReference>
<keyword evidence="2 5" id="KW-0812">Transmembrane</keyword>
<evidence type="ECO:0000256" key="3">
    <source>
        <dbReference type="ARBA" id="ARBA00022989"/>
    </source>
</evidence>
<reference evidence="7" key="1">
    <citation type="journal article" date="2014" name="Int. J. Syst. Evol. Microbiol.">
        <title>Complete genome of a new Firmicutes species belonging to the dominant human colonic microbiota ('Ruminococcus bicirculans') reveals two chromosomes and a selective capacity to utilize plant glucans.</title>
        <authorList>
            <consortium name="NISC Comparative Sequencing Program"/>
            <person name="Wegmann U."/>
            <person name="Louis P."/>
            <person name="Goesmann A."/>
            <person name="Henrissat B."/>
            <person name="Duncan S.H."/>
            <person name="Flint H.J."/>
        </authorList>
    </citation>
    <scope>NUCLEOTIDE SEQUENCE</scope>
    <source>
        <strain evidence="7">CCM 4175</strain>
    </source>
</reference>
<dbReference type="Pfam" id="PF00916">
    <property type="entry name" value="Sulfate_transp"/>
    <property type="match status" value="1"/>
</dbReference>
<accession>A0A240C7X3</accession>
<reference evidence="10" key="3">
    <citation type="journal article" date="2019" name="Int. J. Syst. Evol. Microbiol.">
        <title>The Global Catalogue of Microorganisms (GCM) 10K type strain sequencing project: providing services to taxonomists for standard genome sequencing and annotation.</title>
        <authorList>
            <consortium name="The Broad Institute Genomics Platform"/>
            <consortium name="The Broad Institute Genome Sequencing Center for Infectious Disease"/>
            <person name="Wu L."/>
            <person name="Ma J."/>
        </authorList>
    </citation>
    <scope>NUCLEOTIDE SEQUENCE [LARGE SCALE GENOMIC DNA]</scope>
    <source>
        <strain evidence="10">CCM 4175</strain>
    </source>
</reference>
<organism evidence="8 9">
    <name type="scientific">Staphylococcus muscae</name>
    <dbReference type="NCBI Taxonomy" id="1294"/>
    <lineage>
        <taxon>Bacteria</taxon>
        <taxon>Bacillati</taxon>
        <taxon>Bacillota</taxon>
        <taxon>Bacilli</taxon>
        <taxon>Bacillales</taxon>
        <taxon>Staphylococcaceae</taxon>
        <taxon>Staphylococcus</taxon>
    </lineage>
</organism>
<name>A0A240C7X3_9STAP</name>
<dbReference type="InterPro" id="IPR011547">
    <property type="entry name" value="SLC26A/SulP_dom"/>
</dbReference>
<sequence>MQAWWEDYRASWLGNYYQNILAGVLVALAMLPGAIAYSFIAGVSPTTSMISTSMMMVYISFLGARTLMVSAPSSGVSLIVVMITASYSLDMLAASIIIMGIIQIIFGYCHVSKAIKLIPVPVVIGFMNALCYLLFAAQLKHIFGYNFTTYIYAILSLLVIWLVPRWTTKIPAALLSIIVFTCLSFFTHADLKHVSDYADIHVKIPSMQLPHLDWQVDTLLQVIVFGLMLATVATIQTSLIAQMMDDLTQTPSDKDKESRGQGVSNLLIGLFGGLAGSGLVGQSKFVYFSGATSRLSMLVIGVVMGLFVFVLGPIVGQIPMVVLATVLIKIALKAFDPKTKILIVKRRYADFMIMLLTVGLTIYTKNLALGVLAGTACYYLYKGVENVWQNSRNN</sequence>
<comment type="subcellular location">
    <subcellularLocation>
        <location evidence="1">Membrane</location>
        <topology evidence="1">Multi-pass membrane protein</topology>
    </subcellularLocation>
</comment>
<feature type="transmembrane region" description="Helical" evidence="5">
    <location>
        <begin position="91"/>
        <end position="111"/>
    </location>
</feature>
<evidence type="ECO:0000256" key="1">
    <source>
        <dbReference type="ARBA" id="ARBA00004141"/>
    </source>
</evidence>
<evidence type="ECO:0000313" key="8">
    <source>
        <dbReference type="EMBL" id="SNW04045.1"/>
    </source>
</evidence>
<evidence type="ECO:0000313" key="10">
    <source>
        <dbReference type="Proteomes" id="UP000652995"/>
    </source>
</evidence>
<evidence type="ECO:0000313" key="9">
    <source>
        <dbReference type="Proteomes" id="UP000243706"/>
    </source>
</evidence>
<dbReference type="PANTHER" id="PTHR43310:SF1">
    <property type="entry name" value="SULFATE TRANSPORTER YBAR-RELATED"/>
    <property type="match status" value="1"/>
</dbReference>
<feature type="transmembrane region" description="Helical" evidence="5">
    <location>
        <begin position="219"/>
        <end position="241"/>
    </location>
</feature>
<feature type="transmembrane region" description="Helical" evidence="5">
    <location>
        <begin position="353"/>
        <end position="381"/>
    </location>
</feature>
<reference evidence="7" key="4">
    <citation type="submission" date="2024-05" db="EMBL/GenBank/DDBJ databases">
        <authorList>
            <person name="Sun Q."/>
            <person name="Sedlacek I."/>
        </authorList>
    </citation>
    <scope>NUCLEOTIDE SEQUENCE</scope>
    <source>
        <strain evidence="7">CCM 4175</strain>
    </source>
</reference>
<dbReference type="EMBL" id="LT906464">
    <property type="protein sequence ID" value="SNW04045.1"/>
    <property type="molecule type" value="Genomic_DNA"/>
</dbReference>
<reference evidence="8 9" key="2">
    <citation type="submission" date="2017-06" db="EMBL/GenBank/DDBJ databases">
        <authorList>
            <consortium name="Pathogen Informatics"/>
        </authorList>
    </citation>
    <scope>NUCLEOTIDE SEQUENCE [LARGE SCALE GENOMIC DNA]</scope>
    <source>
        <strain evidence="8 9">NCTC13833</strain>
    </source>
</reference>
<feature type="transmembrane region" description="Helical" evidence="5">
    <location>
        <begin position="55"/>
        <end position="85"/>
    </location>
</feature>
<dbReference type="KEGG" id="smus:C7J88_05810"/>
<feature type="transmembrane region" description="Helical" evidence="5">
    <location>
        <begin position="170"/>
        <end position="189"/>
    </location>
</feature>
<feature type="transmembrane region" description="Helical" evidence="5">
    <location>
        <begin position="20"/>
        <end position="43"/>
    </location>
</feature>
<evidence type="ECO:0000256" key="5">
    <source>
        <dbReference type="SAM" id="Phobius"/>
    </source>
</evidence>
<dbReference type="GO" id="GO:0016020">
    <property type="term" value="C:membrane"/>
    <property type="evidence" value="ECO:0007669"/>
    <property type="project" value="UniProtKB-SubCell"/>
</dbReference>
<feature type="transmembrane region" description="Helical" evidence="5">
    <location>
        <begin position="300"/>
        <end position="332"/>
    </location>
</feature>
<dbReference type="OrthoDB" id="2412811at2"/>
<dbReference type="InterPro" id="IPR052706">
    <property type="entry name" value="Membrane-Transporter-like"/>
</dbReference>